<proteinExistence type="inferred from homology"/>
<protein>
    <recommendedName>
        <fullName evidence="10">Type II toxin-antitoxin system HicA family toxin</fullName>
    </recommendedName>
</protein>
<evidence type="ECO:0000256" key="1">
    <source>
        <dbReference type="ARBA" id="ARBA00006620"/>
    </source>
</evidence>
<dbReference type="PANTHER" id="PTHR34873:SF3">
    <property type="entry name" value="ADDICTION MODULE TOXIN, HICA FAMILY"/>
    <property type="match status" value="1"/>
</dbReference>
<gene>
    <name evidence="8" type="ORF">COU43_00155</name>
</gene>
<keyword evidence="6" id="KW-0694">RNA-binding</keyword>
<keyword evidence="5" id="KW-0378">Hydrolase</keyword>
<evidence type="ECO:0000313" key="9">
    <source>
        <dbReference type="Proteomes" id="UP000228909"/>
    </source>
</evidence>
<keyword evidence="3" id="KW-0540">Nuclease</keyword>
<keyword evidence="2" id="KW-1277">Toxin-antitoxin system</keyword>
<dbReference type="Pfam" id="PF07927">
    <property type="entry name" value="HicA_toxin"/>
    <property type="match status" value="1"/>
</dbReference>
<evidence type="ECO:0000256" key="7">
    <source>
        <dbReference type="ARBA" id="ARBA00023016"/>
    </source>
</evidence>
<dbReference type="GO" id="GO:0003729">
    <property type="term" value="F:mRNA binding"/>
    <property type="evidence" value="ECO:0007669"/>
    <property type="project" value="InterPro"/>
</dbReference>
<evidence type="ECO:0000313" key="8">
    <source>
        <dbReference type="EMBL" id="PIR71861.1"/>
    </source>
</evidence>
<dbReference type="SUPFAM" id="SSF54786">
    <property type="entry name" value="YcfA/nrd intein domain"/>
    <property type="match status" value="1"/>
</dbReference>
<dbReference type="PANTHER" id="PTHR34873">
    <property type="entry name" value="SSR1766 PROTEIN"/>
    <property type="match status" value="1"/>
</dbReference>
<dbReference type="Gene3D" id="3.30.920.30">
    <property type="entry name" value="Hypothetical protein"/>
    <property type="match status" value="1"/>
</dbReference>
<dbReference type="GO" id="GO:0016787">
    <property type="term" value="F:hydrolase activity"/>
    <property type="evidence" value="ECO:0007669"/>
    <property type="project" value="UniProtKB-KW"/>
</dbReference>
<dbReference type="InterPro" id="IPR038570">
    <property type="entry name" value="HicA_sf"/>
</dbReference>
<dbReference type="AlphaFoldDB" id="A0A2H0TJZ7"/>
<comment type="caution">
    <text evidence="8">The sequence shown here is derived from an EMBL/GenBank/DDBJ whole genome shotgun (WGS) entry which is preliminary data.</text>
</comment>
<evidence type="ECO:0000256" key="5">
    <source>
        <dbReference type="ARBA" id="ARBA00022801"/>
    </source>
</evidence>
<evidence type="ECO:0008006" key="10">
    <source>
        <dbReference type="Google" id="ProtNLM"/>
    </source>
</evidence>
<dbReference type="Proteomes" id="UP000228909">
    <property type="component" value="Unassembled WGS sequence"/>
</dbReference>
<sequence>MPKLPIIRAKELIRILNKLGFFKFHQVGSHAQFKHLDGRRVTVSVHSGKEIGRKTLKGIIDDLDLTVEEFIKILKER</sequence>
<evidence type="ECO:0000256" key="2">
    <source>
        <dbReference type="ARBA" id="ARBA00022649"/>
    </source>
</evidence>
<keyword evidence="7" id="KW-0346">Stress response</keyword>
<keyword evidence="4" id="KW-0255">Endonuclease</keyword>
<dbReference type="EMBL" id="PFCK01000007">
    <property type="protein sequence ID" value="PIR71861.1"/>
    <property type="molecule type" value="Genomic_DNA"/>
</dbReference>
<evidence type="ECO:0000256" key="3">
    <source>
        <dbReference type="ARBA" id="ARBA00022722"/>
    </source>
</evidence>
<accession>A0A2H0TJZ7</accession>
<evidence type="ECO:0000256" key="6">
    <source>
        <dbReference type="ARBA" id="ARBA00022884"/>
    </source>
</evidence>
<dbReference type="InterPro" id="IPR012933">
    <property type="entry name" value="HicA_mRNA_interferase"/>
</dbReference>
<organism evidence="8 9">
    <name type="scientific">Candidatus Nealsonbacteria bacterium CG10_big_fil_rev_8_21_14_0_10_37_25</name>
    <dbReference type="NCBI Taxonomy" id="1974711"/>
    <lineage>
        <taxon>Bacteria</taxon>
        <taxon>Candidatus Nealsoniibacteriota</taxon>
    </lineage>
</organism>
<name>A0A2H0TJZ7_9BACT</name>
<dbReference type="GO" id="GO:0004519">
    <property type="term" value="F:endonuclease activity"/>
    <property type="evidence" value="ECO:0007669"/>
    <property type="project" value="UniProtKB-KW"/>
</dbReference>
<evidence type="ECO:0000256" key="4">
    <source>
        <dbReference type="ARBA" id="ARBA00022759"/>
    </source>
</evidence>
<reference evidence="9" key="1">
    <citation type="submission" date="2017-09" db="EMBL/GenBank/DDBJ databases">
        <title>Depth-based differentiation of microbial function through sediment-hosted aquifers and enrichment of novel symbionts in the deep terrestrial subsurface.</title>
        <authorList>
            <person name="Probst A.J."/>
            <person name="Ladd B."/>
            <person name="Jarett J.K."/>
            <person name="Geller-Mcgrath D.E."/>
            <person name="Sieber C.M.K."/>
            <person name="Emerson J.B."/>
            <person name="Anantharaman K."/>
            <person name="Thomas B.C."/>
            <person name="Malmstrom R."/>
            <person name="Stieglmeier M."/>
            <person name="Klingl A."/>
            <person name="Woyke T."/>
            <person name="Ryan C.M."/>
            <person name="Banfield J.F."/>
        </authorList>
    </citation>
    <scope>NUCLEOTIDE SEQUENCE [LARGE SCALE GENOMIC DNA]</scope>
</reference>
<comment type="similarity">
    <text evidence="1">Belongs to the HicA mRNA interferase family.</text>
</comment>